<evidence type="ECO:0000256" key="3">
    <source>
        <dbReference type="ARBA" id="ARBA00022475"/>
    </source>
</evidence>
<protein>
    <recommendedName>
        <fullName evidence="8">Major facilitator superfamily (MFS) profile domain-containing protein</fullName>
    </recommendedName>
</protein>
<comment type="caution">
    <text evidence="9">The sequence shown here is derived from an EMBL/GenBank/DDBJ whole genome shotgun (WGS) entry which is preliminary data.</text>
</comment>
<keyword evidence="3" id="KW-1003">Cell membrane</keyword>
<evidence type="ECO:0000256" key="6">
    <source>
        <dbReference type="ARBA" id="ARBA00023136"/>
    </source>
</evidence>
<evidence type="ECO:0000313" key="9">
    <source>
        <dbReference type="EMBL" id="PIQ74703.1"/>
    </source>
</evidence>
<accession>A0A2H0KRB8</accession>
<dbReference type="InterPro" id="IPR036259">
    <property type="entry name" value="MFS_trans_sf"/>
</dbReference>
<evidence type="ECO:0000259" key="8">
    <source>
        <dbReference type="PROSITE" id="PS50850"/>
    </source>
</evidence>
<keyword evidence="4 7" id="KW-0812">Transmembrane</keyword>
<keyword evidence="6 7" id="KW-0472">Membrane</keyword>
<dbReference type="AlphaFoldDB" id="A0A2H0KRB8"/>
<dbReference type="InterPro" id="IPR011701">
    <property type="entry name" value="MFS"/>
</dbReference>
<dbReference type="GO" id="GO:0005886">
    <property type="term" value="C:plasma membrane"/>
    <property type="evidence" value="ECO:0007669"/>
    <property type="project" value="UniProtKB-SubCell"/>
</dbReference>
<feature type="transmembrane region" description="Helical" evidence="7">
    <location>
        <begin position="149"/>
        <end position="171"/>
    </location>
</feature>
<evidence type="ECO:0000256" key="7">
    <source>
        <dbReference type="SAM" id="Phobius"/>
    </source>
</evidence>
<dbReference type="Proteomes" id="UP000231550">
    <property type="component" value="Unassembled WGS sequence"/>
</dbReference>
<evidence type="ECO:0000256" key="1">
    <source>
        <dbReference type="ARBA" id="ARBA00004651"/>
    </source>
</evidence>
<dbReference type="Pfam" id="PF07690">
    <property type="entry name" value="MFS_1"/>
    <property type="match status" value="1"/>
</dbReference>
<dbReference type="EMBL" id="PCVN01000020">
    <property type="protein sequence ID" value="PIQ74703.1"/>
    <property type="molecule type" value="Genomic_DNA"/>
</dbReference>
<reference evidence="9 10" key="1">
    <citation type="submission" date="2017-09" db="EMBL/GenBank/DDBJ databases">
        <title>Depth-based differentiation of microbial function through sediment-hosted aquifers and enrichment of novel symbionts in the deep terrestrial subsurface.</title>
        <authorList>
            <person name="Probst A.J."/>
            <person name="Ladd B."/>
            <person name="Jarett J.K."/>
            <person name="Geller-Mcgrath D.E."/>
            <person name="Sieber C.M."/>
            <person name="Emerson J.B."/>
            <person name="Anantharaman K."/>
            <person name="Thomas B.C."/>
            <person name="Malmstrom R."/>
            <person name="Stieglmeier M."/>
            <person name="Klingl A."/>
            <person name="Woyke T."/>
            <person name="Ryan C.M."/>
            <person name="Banfield J.F."/>
        </authorList>
    </citation>
    <scope>NUCLEOTIDE SEQUENCE [LARGE SCALE GENOMIC DNA]</scope>
    <source>
        <strain evidence="9">CG11_big_fil_rev_8_21_14_0_20_44_10</strain>
    </source>
</reference>
<feature type="transmembrane region" description="Helical" evidence="7">
    <location>
        <begin position="58"/>
        <end position="83"/>
    </location>
</feature>
<name>A0A2H0KRB8_9BACT</name>
<feature type="transmembrane region" description="Helical" evidence="7">
    <location>
        <begin position="215"/>
        <end position="232"/>
    </location>
</feature>
<dbReference type="SUPFAM" id="SSF103473">
    <property type="entry name" value="MFS general substrate transporter"/>
    <property type="match status" value="1"/>
</dbReference>
<dbReference type="PANTHER" id="PTHR23517">
    <property type="entry name" value="RESISTANCE PROTEIN MDTM, PUTATIVE-RELATED-RELATED"/>
    <property type="match status" value="1"/>
</dbReference>
<dbReference type="GO" id="GO:0022857">
    <property type="term" value="F:transmembrane transporter activity"/>
    <property type="evidence" value="ECO:0007669"/>
    <property type="project" value="InterPro"/>
</dbReference>
<proteinExistence type="predicted"/>
<sequence>MHESRVQLPPGPPSSAWSQRAPQYCGEVAGFTLGRPTRRVASPARSTKRNMKKYFNKAIKILLITNGFILIAGAMIGPIYALFVEKIGGDLLDASYAFAVFALAGGITTLISGKYSDKLKENELILVIGYGIVGVGSLSYMLVNSIWSLLLVQVIIGLGEAIYAPAFDAVYSKHLDDHHHGREWGAWEATNYFTAAFGAIAGGILVTLFSFNAMFAIMGLLCFVNAIYILRLPRKVL</sequence>
<evidence type="ECO:0000256" key="4">
    <source>
        <dbReference type="ARBA" id="ARBA00022692"/>
    </source>
</evidence>
<dbReference type="PANTHER" id="PTHR23517:SF3">
    <property type="entry name" value="INTEGRAL MEMBRANE TRANSPORT PROTEIN"/>
    <property type="match status" value="1"/>
</dbReference>
<gene>
    <name evidence="9" type="ORF">COV85_00645</name>
</gene>
<evidence type="ECO:0000256" key="5">
    <source>
        <dbReference type="ARBA" id="ARBA00022989"/>
    </source>
</evidence>
<dbReference type="InterPro" id="IPR050171">
    <property type="entry name" value="MFS_Transporters"/>
</dbReference>
<feature type="transmembrane region" description="Helical" evidence="7">
    <location>
        <begin position="124"/>
        <end position="143"/>
    </location>
</feature>
<comment type="subcellular location">
    <subcellularLocation>
        <location evidence="1">Cell membrane</location>
        <topology evidence="1">Multi-pass membrane protein</topology>
    </subcellularLocation>
</comment>
<keyword evidence="2" id="KW-0813">Transport</keyword>
<keyword evidence="5 7" id="KW-1133">Transmembrane helix</keyword>
<organism evidence="9 10">
    <name type="scientific">Candidatus Portnoybacteria bacterium CG11_big_fil_rev_8_21_14_0_20_44_10</name>
    <dbReference type="NCBI Taxonomy" id="1974818"/>
    <lineage>
        <taxon>Bacteria</taxon>
        <taxon>Candidatus Portnoyibacteriota</taxon>
    </lineage>
</organism>
<feature type="transmembrane region" description="Helical" evidence="7">
    <location>
        <begin position="192"/>
        <end position="209"/>
    </location>
</feature>
<dbReference type="InterPro" id="IPR020846">
    <property type="entry name" value="MFS_dom"/>
</dbReference>
<dbReference type="Gene3D" id="1.20.1250.20">
    <property type="entry name" value="MFS general substrate transporter like domains"/>
    <property type="match status" value="1"/>
</dbReference>
<dbReference type="PROSITE" id="PS50850">
    <property type="entry name" value="MFS"/>
    <property type="match status" value="1"/>
</dbReference>
<evidence type="ECO:0000256" key="2">
    <source>
        <dbReference type="ARBA" id="ARBA00022448"/>
    </source>
</evidence>
<feature type="transmembrane region" description="Helical" evidence="7">
    <location>
        <begin position="95"/>
        <end position="112"/>
    </location>
</feature>
<feature type="domain" description="Major facilitator superfamily (MFS) profile" evidence="8">
    <location>
        <begin position="58"/>
        <end position="237"/>
    </location>
</feature>
<evidence type="ECO:0000313" key="10">
    <source>
        <dbReference type="Proteomes" id="UP000231550"/>
    </source>
</evidence>